<gene>
    <name evidence="2" type="ORF">R3P38DRAFT_725727</name>
</gene>
<dbReference type="EMBL" id="JAWWNJ010000022">
    <property type="protein sequence ID" value="KAK7033718.1"/>
    <property type="molecule type" value="Genomic_DNA"/>
</dbReference>
<dbReference type="Proteomes" id="UP001362999">
    <property type="component" value="Unassembled WGS sequence"/>
</dbReference>
<evidence type="ECO:0008006" key="4">
    <source>
        <dbReference type="Google" id="ProtNLM"/>
    </source>
</evidence>
<protein>
    <recommendedName>
        <fullName evidence="4">Secreted protein</fullName>
    </recommendedName>
</protein>
<keyword evidence="3" id="KW-1185">Reference proteome</keyword>
<evidence type="ECO:0000313" key="3">
    <source>
        <dbReference type="Proteomes" id="UP001362999"/>
    </source>
</evidence>
<organism evidence="2 3">
    <name type="scientific">Favolaschia claudopus</name>
    <dbReference type="NCBI Taxonomy" id="2862362"/>
    <lineage>
        <taxon>Eukaryota</taxon>
        <taxon>Fungi</taxon>
        <taxon>Dikarya</taxon>
        <taxon>Basidiomycota</taxon>
        <taxon>Agaricomycotina</taxon>
        <taxon>Agaricomycetes</taxon>
        <taxon>Agaricomycetidae</taxon>
        <taxon>Agaricales</taxon>
        <taxon>Marasmiineae</taxon>
        <taxon>Mycenaceae</taxon>
        <taxon>Favolaschia</taxon>
    </lineage>
</organism>
<accession>A0AAW0C5N1</accession>
<keyword evidence="1" id="KW-0732">Signal</keyword>
<dbReference type="AlphaFoldDB" id="A0AAW0C5N1"/>
<reference evidence="2 3" key="1">
    <citation type="journal article" date="2024" name="J Genomics">
        <title>Draft genome sequencing and assembly of Favolaschia claudopus CIRM-BRFM 2984 isolated from oak limbs.</title>
        <authorList>
            <person name="Navarro D."/>
            <person name="Drula E."/>
            <person name="Chaduli D."/>
            <person name="Cazenave R."/>
            <person name="Ahrendt S."/>
            <person name="Wang J."/>
            <person name="Lipzen A."/>
            <person name="Daum C."/>
            <person name="Barry K."/>
            <person name="Grigoriev I.V."/>
            <person name="Favel A."/>
            <person name="Rosso M.N."/>
            <person name="Martin F."/>
        </authorList>
    </citation>
    <scope>NUCLEOTIDE SEQUENCE [LARGE SCALE GENOMIC DNA]</scope>
    <source>
        <strain evidence="2 3">CIRM-BRFM 2984</strain>
    </source>
</reference>
<feature type="chain" id="PRO_5043575447" description="Secreted protein" evidence="1">
    <location>
        <begin position="30"/>
        <end position="93"/>
    </location>
</feature>
<comment type="caution">
    <text evidence="2">The sequence shown here is derived from an EMBL/GenBank/DDBJ whole genome shotgun (WGS) entry which is preliminary data.</text>
</comment>
<name>A0AAW0C5N1_9AGAR</name>
<proteinExistence type="predicted"/>
<evidence type="ECO:0000313" key="2">
    <source>
        <dbReference type="EMBL" id="KAK7033718.1"/>
    </source>
</evidence>
<feature type="signal peptide" evidence="1">
    <location>
        <begin position="1"/>
        <end position="29"/>
    </location>
</feature>
<evidence type="ECO:0000256" key="1">
    <source>
        <dbReference type="SAM" id="SignalP"/>
    </source>
</evidence>
<sequence length="93" mass="10211">MHNEVFGDSLFFWLCVLTTSYVDVGGGEGGDVPLFWCSVARFVLSRNTVTGWVGRVWPLWLSRIASRPAEGLGVLSTARDSMSHFSNGTTLMP</sequence>